<keyword evidence="2" id="KW-1185">Reference proteome</keyword>
<dbReference type="Proteomes" id="UP000198538">
    <property type="component" value="Unassembled WGS sequence"/>
</dbReference>
<dbReference type="AlphaFoldDB" id="A0A1G5GFK4"/>
<dbReference type="RefSeq" id="WP_167375690.1">
    <property type="nucleotide sequence ID" value="NZ_FMVM01000005.1"/>
</dbReference>
<proteinExistence type="predicted"/>
<evidence type="ECO:0000313" key="1">
    <source>
        <dbReference type="EMBL" id="SCY50131.1"/>
    </source>
</evidence>
<feature type="non-terminal residue" evidence="1">
    <location>
        <position position="173"/>
    </location>
</feature>
<name>A0A1G5GFK4_9BACL</name>
<dbReference type="STRING" id="582692.SAMN05720606_105242"/>
<dbReference type="EMBL" id="FMVM01000005">
    <property type="protein sequence ID" value="SCY50131.1"/>
    <property type="molecule type" value="Genomic_DNA"/>
</dbReference>
<sequence length="173" mass="19614">MISKLMEKALKSFNDKKKDIIFNNTKKKQSFNSPAIKMIENIVTKNKYLQLNRTNNRQSNLLKRNKNLNNYVQQIGSLVVSAANQKSYHKGSFSTKNTWEKEEEKSILEKLNELGKDSISSFNSFNSRLAAGYNTVKNGTTSWFSNTYEYSKNGLSSGLKKAGDMYNAAKNGT</sequence>
<organism evidence="1 2">
    <name type="scientific">Paenibacillus polysaccharolyticus</name>
    <dbReference type="NCBI Taxonomy" id="582692"/>
    <lineage>
        <taxon>Bacteria</taxon>
        <taxon>Bacillati</taxon>
        <taxon>Bacillota</taxon>
        <taxon>Bacilli</taxon>
        <taxon>Bacillales</taxon>
        <taxon>Paenibacillaceae</taxon>
        <taxon>Paenibacillus</taxon>
    </lineage>
</organism>
<reference evidence="2" key="1">
    <citation type="submission" date="2016-10" db="EMBL/GenBank/DDBJ databases">
        <authorList>
            <person name="Varghese N."/>
            <person name="Submissions S."/>
        </authorList>
    </citation>
    <scope>NUCLEOTIDE SEQUENCE [LARGE SCALE GENOMIC DNA]</scope>
    <source>
        <strain evidence="2">BL9</strain>
    </source>
</reference>
<protein>
    <submittedName>
        <fullName evidence="1">Uncharacterized protein</fullName>
    </submittedName>
</protein>
<evidence type="ECO:0000313" key="2">
    <source>
        <dbReference type="Proteomes" id="UP000198538"/>
    </source>
</evidence>
<gene>
    <name evidence="1" type="ORF">SAMN05720606_105242</name>
</gene>
<accession>A0A1G5GFK4</accession>